<evidence type="ECO:0000313" key="2">
    <source>
        <dbReference type="Proteomes" id="UP000231019"/>
    </source>
</evidence>
<protein>
    <recommendedName>
        <fullName evidence="3">Exostosin GT47 domain-containing protein</fullName>
    </recommendedName>
</protein>
<accession>A0A2M7G8W9</accession>
<evidence type="ECO:0008006" key="3">
    <source>
        <dbReference type="Google" id="ProtNLM"/>
    </source>
</evidence>
<gene>
    <name evidence="1" type="ORF">COW36_04520</name>
</gene>
<evidence type="ECO:0000313" key="1">
    <source>
        <dbReference type="EMBL" id="PIW18562.1"/>
    </source>
</evidence>
<comment type="caution">
    <text evidence="1">The sequence shown here is derived from an EMBL/GenBank/DDBJ whole genome shotgun (WGS) entry which is preliminary data.</text>
</comment>
<reference evidence="1 2" key="1">
    <citation type="submission" date="2017-09" db="EMBL/GenBank/DDBJ databases">
        <title>Depth-based differentiation of microbial function through sediment-hosted aquifers and enrichment of novel symbionts in the deep terrestrial subsurface.</title>
        <authorList>
            <person name="Probst A.J."/>
            <person name="Ladd B."/>
            <person name="Jarett J.K."/>
            <person name="Geller-Mcgrath D.E."/>
            <person name="Sieber C.M."/>
            <person name="Emerson J.B."/>
            <person name="Anantharaman K."/>
            <person name="Thomas B.C."/>
            <person name="Malmstrom R."/>
            <person name="Stieglmeier M."/>
            <person name="Klingl A."/>
            <person name="Woyke T."/>
            <person name="Ryan C.M."/>
            <person name="Banfield J.F."/>
        </authorList>
    </citation>
    <scope>NUCLEOTIDE SEQUENCE [LARGE SCALE GENOMIC DNA]</scope>
    <source>
        <strain evidence="1">CG17_big_fil_post_rev_8_21_14_2_50_48_46</strain>
    </source>
</reference>
<name>A0A2M7G8W9_9BACT</name>
<dbReference type="SUPFAM" id="SSF53756">
    <property type="entry name" value="UDP-Glycosyltransferase/glycogen phosphorylase"/>
    <property type="match status" value="1"/>
</dbReference>
<dbReference type="EMBL" id="PFFQ01000012">
    <property type="protein sequence ID" value="PIW18562.1"/>
    <property type="molecule type" value="Genomic_DNA"/>
</dbReference>
<organism evidence="1 2">
    <name type="scientific">bacterium (Candidatus Blackallbacteria) CG17_big_fil_post_rev_8_21_14_2_50_48_46</name>
    <dbReference type="NCBI Taxonomy" id="2014261"/>
    <lineage>
        <taxon>Bacteria</taxon>
        <taxon>Candidatus Blackallbacteria</taxon>
    </lineage>
</organism>
<sequence>MGRFPDFSAEHAFLKHLPGVEIRIPEYYSELPMLKSLFEVLSQDRLFSAFRWVIARVFEDRPEHFSTPLDQQTVMFYLSNEDFRLPTYIHSLAMLFTPYWWPGYPFENLRAIPLGCNGEVPEIEPCSWQERDLHLFFSGHAHQYRPEFQKYLQGVLQSFRPAGEELSALAVWSSRFRGGLEPELYARYLARSQVALVPRGNSAMTYRLFEAMRAGCVLLCEDLPPVWYLENCQRVVMPADWHSLQTVLEQLWRDPVLMQEMHLSTLQNYRQVCRPEAVAEYVLKELKTK</sequence>
<proteinExistence type="predicted"/>
<dbReference type="Gene3D" id="3.40.50.2000">
    <property type="entry name" value="Glycogen Phosphorylase B"/>
    <property type="match status" value="1"/>
</dbReference>
<dbReference type="Proteomes" id="UP000231019">
    <property type="component" value="Unassembled WGS sequence"/>
</dbReference>
<dbReference type="AlphaFoldDB" id="A0A2M7G8W9"/>